<organism evidence="1 2">
    <name type="scientific">Mycolicibacterium arabiense</name>
    <dbReference type="NCBI Taxonomy" id="1286181"/>
    <lineage>
        <taxon>Bacteria</taxon>
        <taxon>Bacillati</taxon>
        <taxon>Actinomycetota</taxon>
        <taxon>Actinomycetes</taxon>
        <taxon>Mycobacteriales</taxon>
        <taxon>Mycobacteriaceae</taxon>
        <taxon>Mycolicibacterium</taxon>
    </lineage>
</organism>
<protein>
    <recommendedName>
        <fullName evidence="3">Serine hydrolase</fullName>
    </recommendedName>
</protein>
<dbReference type="Gene3D" id="3.40.710.10">
    <property type="entry name" value="DD-peptidase/beta-lactamase superfamily"/>
    <property type="match status" value="1"/>
</dbReference>
<dbReference type="SUPFAM" id="SSF56601">
    <property type="entry name" value="beta-lactamase/transpeptidase-like"/>
    <property type="match status" value="1"/>
</dbReference>
<evidence type="ECO:0000313" key="1">
    <source>
        <dbReference type="EMBL" id="BBY48447.1"/>
    </source>
</evidence>
<reference evidence="1 2" key="1">
    <citation type="journal article" date="2019" name="Emerg. Microbes Infect.">
        <title>Comprehensive subspecies identification of 175 nontuberculous mycobacteria species based on 7547 genomic profiles.</title>
        <authorList>
            <person name="Matsumoto Y."/>
            <person name="Kinjo T."/>
            <person name="Motooka D."/>
            <person name="Nabeya D."/>
            <person name="Jung N."/>
            <person name="Uechi K."/>
            <person name="Horii T."/>
            <person name="Iida T."/>
            <person name="Fujita J."/>
            <person name="Nakamura S."/>
        </authorList>
    </citation>
    <scope>NUCLEOTIDE SEQUENCE [LARGE SCALE GENOMIC DNA]</scope>
    <source>
        <strain evidence="1 2">JCM 18538</strain>
    </source>
</reference>
<dbReference type="Proteomes" id="UP000467428">
    <property type="component" value="Chromosome"/>
</dbReference>
<gene>
    <name evidence="1" type="ORF">MARA_19150</name>
</gene>
<evidence type="ECO:0000313" key="2">
    <source>
        <dbReference type="Proteomes" id="UP000467428"/>
    </source>
</evidence>
<evidence type="ECO:0008006" key="3">
    <source>
        <dbReference type="Google" id="ProtNLM"/>
    </source>
</evidence>
<sequence length="206" mass="21177">MTYGNWQTGAAWSTIKVPLAIAAIRKDPAAAEPLVDAAITQSDNAAADQLWDSLGTPTDAGAAVQQVLADGNNAGVGVQTTQVRPPYSPYGQTTWSLEQAARFAFTLPCLAVDSLLGQMADIATDQQWGFAGDTGVAAKGGWGPEADGGYLVRQIALVGDGPDSFGVAVAAKPNDGTFATGTAMLDQLANWVGDHRTQLPKGNCAG</sequence>
<dbReference type="KEGG" id="marz:MARA_19150"/>
<dbReference type="AlphaFoldDB" id="A0A7I7RV64"/>
<dbReference type="EMBL" id="AP022593">
    <property type="protein sequence ID" value="BBY48447.1"/>
    <property type="molecule type" value="Genomic_DNA"/>
</dbReference>
<proteinExistence type="predicted"/>
<name>A0A7I7RV64_9MYCO</name>
<geneLocation type="plasmid" evidence="2">
    <name>pjcm18538 dna</name>
</geneLocation>
<dbReference type="InterPro" id="IPR012338">
    <property type="entry name" value="Beta-lactam/transpept-like"/>
</dbReference>
<accession>A0A7I7RV64</accession>
<keyword evidence="2" id="KW-1185">Reference proteome</keyword>